<keyword evidence="2" id="KW-0285">Flavoprotein</keyword>
<organism evidence="5 6">
    <name type="scientific">Pseudaminobacter soli</name>
    <name type="common">ex Li et al. 2025</name>
    <dbReference type="NCBI Taxonomy" id="1295366"/>
    <lineage>
        <taxon>Bacteria</taxon>
        <taxon>Pseudomonadati</taxon>
        <taxon>Pseudomonadota</taxon>
        <taxon>Alphaproteobacteria</taxon>
        <taxon>Hyphomicrobiales</taxon>
        <taxon>Phyllobacteriaceae</taxon>
        <taxon>Pseudaminobacter</taxon>
    </lineage>
</organism>
<dbReference type="InterPro" id="IPR023753">
    <property type="entry name" value="FAD/NAD-binding_dom"/>
</dbReference>
<dbReference type="GO" id="GO:0016491">
    <property type="term" value="F:oxidoreductase activity"/>
    <property type="evidence" value="ECO:0007669"/>
    <property type="project" value="UniProtKB-KW"/>
</dbReference>
<accession>A0A2P7SFQ0</accession>
<dbReference type="InterPro" id="IPR036188">
    <property type="entry name" value="FAD/NAD-bd_sf"/>
</dbReference>
<evidence type="ECO:0000313" key="6">
    <source>
        <dbReference type="Proteomes" id="UP000240653"/>
    </source>
</evidence>
<dbReference type="EMBL" id="PXYL01000004">
    <property type="protein sequence ID" value="PSJ61300.1"/>
    <property type="molecule type" value="Genomic_DNA"/>
</dbReference>
<comment type="caution">
    <text evidence="5">The sequence shown here is derived from an EMBL/GenBank/DDBJ whole genome shotgun (WGS) entry which is preliminary data.</text>
</comment>
<dbReference type="AlphaFoldDB" id="A0A2P7SFQ0"/>
<dbReference type="RefSeq" id="WP_106723727.1">
    <property type="nucleotide sequence ID" value="NZ_PXYL01000004.1"/>
</dbReference>
<feature type="domain" description="FAD/NAD(P)-binding" evidence="4">
    <location>
        <begin position="182"/>
        <end position="281"/>
    </location>
</feature>
<evidence type="ECO:0000256" key="3">
    <source>
        <dbReference type="ARBA" id="ARBA00023002"/>
    </source>
</evidence>
<dbReference type="SUPFAM" id="SSF51905">
    <property type="entry name" value="FAD/NAD(P)-binding domain"/>
    <property type="match status" value="1"/>
</dbReference>
<name>A0A2P7SFQ0_9HYPH</name>
<evidence type="ECO:0000313" key="5">
    <source>
        <dbReference type="EMBL" id="PSJ61300.1"/>
    </source>
</evidence>
<evidence type="ECO:0000259" key="4">
    <source>
        <dbReference type="Pfam" id="PF07992"/>
    </source>
</evidence>
<feature type="domain" description="FAD/NAD(P)-binding" evidence="4">
    <location>
        <begin position="4"/>
        <end position="143"/>
    </location>
</feature>
<dbReference type="Pfam" id="PF07992">
    <property type="entry name" value="Pyr_redox_2"/>
    <property type="match status" value="2"/>
</dbReference>
<protein>
    <recommendedName>
        <fullName evidence="1">Thioredoxin reductase</fullName>
    </recommendedName>
</protein>
<evidence type="ECO:0000256" key="2">
    <source>
        <dbReference type="ARBA" id="ARBA00022630"/>
    </source>
</evidence>
<reference evidence="5 6" key="1">
    <citation type="submission" date="2018-03" db="EMBL/GenBank/DDBJ databases">
        <title>The draft genome of Mesorhizobium soli JCM 19897.</title>
        <authorList>
            <person name="Li L."/>
            <person name="Liu L."/>
            <person name="Liang L."/>
            <person name="Wang T."/>
            <person name="Zhang X."/>
        </authorList>
    </citation>
    <scope>NUCLEOTIDE SEQUENCE [LARGE SCALE GENOMIC DNA]</scope>
    <source>
        <strain evidence="5 6">JCM 19897</strain>
    </source>
</reference>
<dbReference type="PANTHER" id="PTHR48105">
    <property type="entry name" value="THIOREDOXIN REDUCTASE 1-RELATED-RELATED"/>
    <property type="match status" value="1"/>
</dbReference>
<dbReference type="PRINTS" id="PR00368">
    <property type="entry name" value="FADPNR"/>
</dbReference>
<dbReference type="PRINTS" id="PR00469">
    <property type="entry name" value="PNDRDTASEII"/>
</dbReference>
<gene>
    <name evidence="5" type="ORF">C7I85_09480</name>
</gene>
<sequence length="297" mass="31283">MMFDAIVVGGSYAGLSAALQLARARRKILVIDAGQRRNRFASTSHGFLGQDGRGPGEIVADARKQLAAYQTVEFSDDLVEAVGKADKGFSAQTASHGDFEARRLILATGVADELPDVPGLRERWGKSIFHCPYCHGYELDQGQIGVLAVSDMSMHHALMLPDWGPTTLFLNGAFVPDADQLAKLQTRGVKVESEPVARIAGDQADVELRDGRVIPLAGLFTMSKISPASPLAAQLGCVLEEGPLGSLIQTNGAKETTVAGVFACGDATRSFSSVAIAVADGATAGAGTHQSLIFHDH</sequence>
<dbReference type="Proteomes" id="UP000240653">
    <property type="component" value="Unassembled WGS sequence"/>
</dbReference>
<dbReference type="Gene3D" id="3.50.50.60">
    <property type="entry name" value="FAD/NAD(P)-binding domain"/>
    <property type="match status" value="2"/>
</dbReference>
<keyword evidence="3" id="KW-0560">Oxidoreductase</keyword>
<proteinExistence type="predicted"/>
<dbReference type="OrthoDB" id="9786503at2"/>
<dbReference type="InterPro" id="IPR050097">
    <property type="entry name" value="Ferredoxin-NADP_redctase_2"/>
</dbReference>
<keyword evidence="6" id="KW-1185">Reference proteome</keyword>
<evidence type="ECO:0000256" key="1">
    <source>
        <dbReference type="ARBA" id="ARBA00018719"/>
    </source>
</evidence>